<dbReference type="GO" id="GO:0016301">
    <property type="term" value="F:kinase activity"/>
    <property type="evidence" value="ECO:0007669"/>
    <property type="project" value="UniProtKB-KW"/>
</dbReference>
<reference evidence="2 3" key="1">
    <citation type="submission" date="2019-07" db="EMBL/GenBank/DDBJ databases">
        <title>R&amp;d 2014.</title>
        <authorList>
            <person name="Klenk H.-P."/>
        </authorList>
    </citation>
    <scope>NUCLEOTIDE SEQUENCE [LARGE SCALE GENOMIC DNA]</scope>
    <source>
        <strain evidence="2 3">DSM 43194</strain>
    </source>
</reference>
<dbReference type="AlphaFoldDB" id="A0A660CDM3"/>
<evidence type="ECO:0000256" key="1">
    <source>
        <dbReference type="ARBA" id="ARBA00006479"/>
    </source>
</evidence>
<dbReference type="PANTHER" id="PTHR18964">
    <property type="entry name" value="ROK (REPRESSOR, ORF, KINASE) FAMILY"/>
    <property type="match status" value="1"/>
</dbReference>
<dbReference type="Pfam" id="PF00480">
    <property type="entry name" value="ROK"/>
    <property type="match status" value="1"/>
</dbReference>
<keyword evidence="3" id="KW-1185">Reference proteome</keyword>
<dbReference type="PANTHER" id="PTHR18964:SF173">
    <property type="entry name" value="GLUCOKINASE"/>
    <property type="match status" value="1"/>
</dbReference>
<dbReference type="PROSITE" id="PS01125">
    <property type="entry name" value="ROK"/>
    <property type="match status" value="1"/>
</dbReference>
<dbReference type="Gene3D" id="3.30.420.40">
    <property type="match status" value="2"/>
</dbReference>
<keyword evidence="2" id="KW-0418">Kinase</keyword>
<name>A0A660CDM3_9PSEU</name>
<dbReference type="InterPro" id="IPR049874">
    <property type="entry name" value="ROK_cs"/>
</dbReference>
<comment type="similarity">
    <text evidence="1">Belongs to the ROK (NagC/XylR) family.</text>
</comment>
<dbReference type="Proteomes" id="UP000317303">
    <property type="component" value="Unassembled WGS sequence"/>
</dbReference>
<comment type="caution">
    <text evidence="2">The sequence shown here is derived from an EMBL/GenBank/DDBJ whole genome shotgun (WGS) entry which is preliminary data.</text>
</comment>
<keyword evidence="2" id="KW-0808">Transferase</keyword>
<sequence length="319" mass="32670">MAAIGIDVGGTSVRAGVVDASGGLLDTARTATARGEAALEEAIAGVVGELRTRHDVEAVGLAVAGFVGDDRRTVMFAPHLPWRDADVADRIADRVGLPVTLEHDANAATFAEHRFGAARGCRVGVFVALGTGIGAGLLLNGELFRGAHGVAPELGHLCLVPGGRTCPCGKAGCWERYCSGTALAATAVELLATRPGRSTVLAREDPDAVTGRRVAGAARDGDPIARMAMAELARWLGEGLALVADVYDPEIVVIGGGVSESAPLFLDEAREVYMRSVTGGKRRPLARIRTAQLGDEAAIVGAATLAAEGPSPTKGGALR</sequence>
<dbReference type="InterPro" id="IPR000600">
    <property type="entry name" value="ROK"/>
</dbReference>
<protein>
    <submittedName>
        <fullName evidence="2">Glucokinase</fullName>
    </submittedName>
</protein>
<evidence type="ECO:0000313" key="3">
    <source>
        <dbReference type="Proteomes" id="UP000317303"/>
    </source>
</evidence>
<proteinExistence type="inferred from homology"/>
<gene>
    <name evidence="2" type="ORF">JD82_00807</name>
</gene>
<evidence type="ECO:0000313" key="2">
    <source>
        <dbReference type="EMBL" id="TWH18985.1"/>
    </source>
</evidence>
<dbReference type="SUPFAM" id="SSF53067">
    <property type="entry name" value="Actin-like ATPase domain"/>
    <property type="match status" value="1"/>
</dbReference>
<accession>A0A660CDM3</accession>
<dbReference type="InterPro" id="IPR043129">
    <property type="entry name" value="ATPase_NBD"/>
</dbReference>
<dbReference type="EMBL" id="VLJV01000001">
    <property type="protein sequence ID" value="TWH18985.1"/>
    <property type="molecule type" value="Genomic_DNA"/>
</dbReference>
<organism evidence="2 3">
    <name type="scientific">Prauserella rugosa</name>
    <dbReference type="NCBI Taxonomy" id="43354"/>
    <lineage>
        <taxon>Bacteria</taxon>
        <taxon>Bacillati</taxon>
        <taxon>Actinomycetota</taxon>
        <taxon>Actinomycetes</taxon>
        <taxon>Pseudonocardiales</taxon>
        <taxon>Pseudonocardiaceae</taxon>
        <taxon>Prauserella</taxon>
    </lineage>
</organism>